<keyword evidence="2 5" id="KW-0645">Protease</keyword>
<protein>
    <submittedName>
        <fullName evidence="8">S8 family serine peptidase</fullName>
    </submittedName>
</protein>
<gene>
    <name evidence="8" type="ORF">ACFQHR_14730</name>
</gene>
<dbReference type="Gene3D" id="3.40.50.200">
    <property type="entry name" value="Peptidase S8/S53 domain"/>
    <property type="match status" value="1"/>
</dbReference>
<dbReference type="PROSITE" id="PS00138">
    <property type="entry name" value="SUBTILASE_SER"/>
    <property type="match status" value="1"/>
</dbReference>
<feature type="domain" description="SLH" evidence="7">
    <location>
        <begin position="742"/>
        <end position="818"/>
    </location>
</feature>
<dbReference type="PANTHER" id="PTHR43806:SF65">
    <property type="entry name" value="SERINE PROTEASE APRX"/>
    <property type="match status" value="1"/>
</dbReference>
<comment type="caution">
    <text evidence="8">The sequence shown here is derived from an EMBL/GenBank/DDBJ whole genome shotgun (WGS) entry which is preliminary data.</text>
</comment>
<evidence type="ECO:0000256" key="3">
    <source>
        <dbReference type="ARBA" id="ARBA00022801"/>
    </source>
</evidence>
<feature type="active site" description="Charge relay system" evidence="5">
    <location>
        <position position="402"/>
    </location>
</feature>
<dbReference type="InterPro" id="IPR022398">
    <property type="entry name" value="Peptidase_S8_His-AS"/>
</dbReference>
<dbReference type="PROSITE" id="PS51272">
    <property type="entry name" value="SLH"/>
    <property type="match status" value="2"/>
</dbReference>
<dbReference type="Pfam" id="PF00082">
    <property type="entry name" value="Peptidase_S8"/>
    <property type="match status" value="1"/>
</dbReference>
<keyword evidence="4 5" id="KW-0720">Serine protease</keyword>
<dbReference type="PROSITE" id="PS00137">
    <property type="entry name" value="SUBTILASE_HIS"/>
    <property type="match status" value="1"/>
</dbReference>
<dbReference type="PROSITE" id="PS51892">
    <property type="entry name" value="SUBTILASE"/>
    <property type="match status" value="1"/>
</dbReference>
<dbReference type="Proteomes" id="UP001596405">
    <property type="component" value="Unassembled WGS sequence"/>
</dbReference>
<sequence>MFKVYPPIKKKLVSLFVLVLLAGTTAFAQATIDKQLLQVLQSSTTPAQVVVTFHGDGAPSALHLQLLKSLGISQGITLQKLPMAGILATAAQVEALAQSPHVRSVFLNKKLSYFNNNDTHLTGVQRLRTDKEIMARNNGMPVSGKGVGVMINDSGVDGTHSDIELGTHLVQNVMGTTNLNALSTLLPVTYLENVPNTDTNSGHGTHCAGTVGGNGAMSNGLYAGVAPGASLIGYGSGGALFILDALGGYDYALTHQFQYGIRVISNSWGTSGDFDPANPVNIASKKAYDLGIISVFAAGNDGPSSDTHNPYAIAPWVISVGAGDKYGRLADFSSRGVEGEGGSFTVDGESWSYENRPTLVAPGVDVISTRAIAPVSSLAAEMDAAELSPAHLPFYTHMSGTSMATPHVAGIVALMLEAQPSLSPAQVKVILQKTATNIPNRASWEVGAGYVNAYAAIDHIYRNTAFGATLNYTRSFNSSVNTSTETQGFSINYNPATPATNQITFHVAPGTNSLEAKFNATGLLGLTGNPVNLILLSPSGQQYRSGIPVAFALYYDRGMAVAAPEAGTWTLKAEGLNGIALPETIAGTLSVSQVTGTSGLNDITGHPAEASIKMAVSARLVDALSNGFKPNEKLKRIQLADYLMMGQAVRQFMPTNGAVSVSDVSGAQLLLAESVLAKGAALRDRTQEFNGVMTPAANGKFNPNGNVNRAEVAYSLVQALGLQEAALSRNGKQVSVTVNGKSYPIEDASSIPAGLEGYVSVALELNLINAYYSVTQGPLDLFPTLHASFKPLQEVTRAEFAVIVTRTHTNWDAATQPAATSSSAAQAMAPAAEARNYAYPNPFRGTTTLSYAVEQDGFVTVEVYNARGHKITTLVAEEKAAGSYSVPFNGQNLPTGTYLYRVSTGGKAIGQKIILTQ</sequence>
<evidence type="ECO:0000256" key="5">
    <source>
        <dbReference type="PROSITE-ProRule" id="PRU01240"/>
    </source>
</evidence>
<evidence type="ECO:0000313" key="9">
    <source>
        <dbReference type="Proteomes" id="UP001596405"/>
    </source>
</evidence>
<name>A0ABW2DMJ0_9BACT</name>
<dbReference type="Gene3D" id="2.60.40.4070">
    <property type="match status" value="1"/>
</dbReference>
<proteinExistence type="inferred from homology"/>
<evidence type="ECO:0000256" key="1">
    <source>
        <dbReference type="ARBA" id="ARBA00011073"/>
    </source>
</evidence>
<dbReference type="NCBIfam" id="TIGR04183">
    <property type="entry name" value="Por_Secre_tail"/>
    <property type="match status" value="1"/>
</dbReference>
<keyword evidence="6" id="KW-0732">Signal</keyword>
<organism evidence="8 9">
    <name type="scientific">Rufibacter roseus</name>
    <dbReference type="NCBI Taxonomy" id="1567108"/>
    <lineage>
        <taxon>Bacteria</taxon>
        <taxon>Pseudomonadati</taxon>
        <taxon>Bacteroidota</taxon>
        <taxon>Cytophagia</taxon>
        <taxon>Cytophagales</taxon>
        <taxon>Hymenobacteraceae</taxon>
        <taxon>Rufibacter</taxon>
    </lineage>
</organism>
<keyword evidence="3 5" id="KW-0378">Hydrolase</keyword>
<dbReference type="PRINTS" id="PR00723">
    <property type="entry name" value="SUBTILISIN"/>
</dbReference>
<dbReference type="Pfam" id="PF00395">
    <property type="entry name" value="SLH"/>
    <property type="match status" value="2"/>
</dbReference>
<dbReference type="PANTHER" id="PTHR43806">
    <property type="entry name" value="PEPTIDASE S8"/>
    <property type="match status" value="1"/>
</dbReference>
<evidence type="ECO:0000256" key="6">
    <source>
        <dbReference type="SAM" id="SignalP"/>
    </source>
</evidence>
<dbReference type="RefSeq" id="WP_066625101.1">
    <property type="nucleotide sequence ID" value="NZ_JBHSYQ010000008.1"/>
</dbReference>
<dbReference type="InterPro" id="IPR015500">
    <property type="entry name" value="Peptidase_S8_subtilisin-rel"/>
</dbReference>
<evidence type="ECO:0000256" key="2">
    <source>
        <dbReference type="ARBA" id="ARBA00022670"/>
    </source>
</evidence>
<feature type="domain" description="SLH" evidence="7">
    <location>
        <begin position="658"/>
        <end position="730"/>
    </location>
</feature>
<dbReference type="InterPro" id="IPR036852">
    <property type="entry name" value="Peptidase_S8/S53_dom_sf"/>
</dbReference>
<dbReference type="InterPro" id="IPR026444">
    <property type="entry name" value="Secre_tail"/>
</dbReference>
<feature type="active site" description="Charge relay system" evidence="5">
    <location>
        <position position="153"/>
    </location>
</feature>
<evidence type="ECO:0000259" key="7">
    <source>
        <dbReference type="PROSITE" id="PS51272"/>
    </source>
</evidence>
<comment type="similarity">
    <text evidence="1 5">Belongs to the peptidase S8 family.</text>
</comment>
<reference evidence="9" key="1">
    <citation type="journal article" date="2019" name="Int. J. Syst. Evol. Microbiol.">
        <title>The Global Catalogue of Microorganisms (GCM) 10K type strain sequencing project: providing services to taxonomists for standard genome sequencing and annotation.</title>
        <authorList>
            <consortium name="The Broad Institute Genomics Platform"/>
            <consortium name="The Broad Institute Genome Sequencing Center for Infectious Disease"/>
            <person name="Wu L."/>
            <person name="Ma J."/>
        </authorList>
    </citation>
    <scope>NUCLEOTIDE SEQUENCE [LARGE SCALE GENOMIC DNA]</scope>
    <source>
        <strain evidence="9">CGMCC 4.7393</strain>
    </source>
</reference>
<dbReference type="InterPro" id="IPR023828">
    <property type="entry name" value="Peptidase_S8_Ser-AS"/>
</dbReference>
<feature type="active site" description="Charge relay system" evidence="5">
    <location>
        <position position="203"/>
    </location>
</feature>
<feature type="signal peptide" evidence="6">
    <location>
        <begin position="1"/>
        <end position="28"/>
    </location>
</feature>
<keyword evidence="9" id="KW-1185">Reference proteome</keyword>
<feature type="chain" id="PRO_5045496886" evidence="6">
    <location>
        <begin position="29"/>
        <end position="917"/>
    </location>
</feature>
<evidence type="ECO:0000256" key="4">
    <source>
        <dbReference type="ARBA" id="ARBA00022825"/>
    </source>
</evidence>
<dbReference type="InterPro" id="IPR050131">
    <property type="entry name" value="Peptidase_S8_subtilisin-like"/>
</dbReference>
<dbReference type="InterPro" id="IPR001119">
    <property type="entry name" value="SLH_dom"/>
</dbReference>
<dbReference type="SUPFAM" id="SSF52743">
    <property type="entry name" value="Subtilisin-like"/>
    <property type="match status" value="1"/>
</dbReference>
<evidence type="ECO:0000313" key="8">
    <source>
        <dbReference type="EMBL" id="MFC6998890.1"/>
    </source>
</evidence>
<dbReference type="InterPro" id="IPR000209">
    <property type="entry name" value="Peptidase_S8/S53_dom"/>
</dbReference>
<accession>A0ABW2DMJ0</accession>
<dbReference type="EMBL" id="JBHSYQ010000008">
    <property type="protein sequence ID" value="MFC6998890.1"/>
    <property type="molecule type" value="Genomic_DNA"/>
</dbReference>
<dbReference type="Pfam" id="PF18962">
    <property type="entry name" value="Por_Secre_tail"/>
    <property type="match status" value="1"/>
</dbReference>